<reference evidence="1 2" key="1">
    <citation type="submission" date="2024-01" db="EMBL/GenBank/DDBJ databases">
        <title>The genomes of 5 underutilized Papilionoideae crops provide insights into root nodulation and disease resistanc.</title>
        <authorList>
            <person name="Jiang F."/>
        </authorList>
    </citation>
    <scope>NUCLEOTIDE SEQUENCE [LARGE SCALE GENOMIC DNA]</scope>
    <source>
        <strain evidence="1">JINMINGXINNONG_FW02</strain>
        <tissue evidence="1">Leaves</tissue>
    </source>
</reference>
<comment type="caution">
    <text evidence="1">The sequence shown here is derived from an EMBL/GenBank/DDBJ whole genome shotgun (WGS) entry which is preliminary data.</text>
</comment>
<evidence type="ECO:0000313" key="2">
    <source>
        <dbReference type="Proteomes" id="UP001374584"/>
    </source>
</evidence>
<dbReference type="Proteomes" id="UP001374584">
    <property type="component" value="Unassembled WGS sequence"/>
</dbReference>
<proteinExistence type="predicted"/>
<name>A0AAN9LU53_PHACN</name>
<keyword evidence="2" id="KW-1185">Reference proteome</keyword>
<accession>A0AAN9LU53</accession>
<organism evidence="1 2">
    <name type="scientific">Phaseolus coccineus</name>
    <name type="common">Scarlet runner bean</name>
    <name type="synonym">Phaseolus multiflorus</name>
    <dbReference type="NCBI Taxonomy" id="3886"/>
    <lineage>
        <taxon>Eukaryota</taxon>
        <taxon>Viridiplantae</taxon>
        <taxon>Streptophyta</taxon>
        <taxon>Embryophyta</taxon>
        <taxon>Tracheophyta</taxon>
        <taxon>Spermatophyta</taxon>
        <taxon>Magnoliopsida</taxon>
        <taxon>eudicotyledons</taxon>
        <taxon>Gunneridae</taxon>
        <taxon>Pentapetalae</taxon>
        <taxon>rosids</taxon>
        <taxon>fabids</taxon>
        <taxon>Fabales</taxon>
        <taxon>Fabaceae</taxon>
        <taxon>Papilionoideae</taxon>
        <taxon>50 kb inversion clade</taxon>
        <taxon>NPAAA clade</taxon>
        <taxon>indigoferoid/millettioid clade</taxon>
        <taxon>Phaseoleae</taxon>
        <taxon>Phaseolus</taxon>
    </lineage>
</organism>
<protein>
    <submittedName>
        <fullName evidence="1">Uncharacterized protein</fullName>
    </submittedName>
</protein>
<gene>
    <name evidence="1" type="ORF">VNO80_24817</name>
</gene>
<dbReference type="EMBL" id="JAYMYR010000009">
    <property type="protein sequence ID" value="KAK7341876.1"/>
    <property type="molecule type" value="Genomic_DNA"/>
</dbReference>
<dbReference type="AlphaFoldDB" id="A0AAN9LU53"/>
<evidence type="ECO:0000313" key="1">
    <source>
        <dbReference type="EMBL" id="KAK7341876.1"/>
    </source>
</evidence>
<sequence length="235" mass="26592">MRNWCSSIHTGHSKTPFRHDLICAFKPSGHLSHFAFCWCQQLVCISEIAWIMEDGNWIGNMDVDEHGLMYIQDLIAWKSVCPHHFPTLGHIFSLLHHYECCVHCLSPKQLALFLRREGCGSYMHQAHSSSCSLSSLVKPHNFCGLFTLAVDKGSLSNTIREHMDHLNPCFQAQVAREDNFCLLRQNGHDHMPLPTTFTASIIQCLVISPVAIRKTNGILSVCLQYSIAIIKDSFV</sequence>